<feature type="compositionally biased region" description="Basic and acidic residues" evidence="1">
    <location>
        <begin position="37"/>
        <end position="51"/>
    </location>
</feature>
<evidence type="ECO:0000313" key="3">
    <source>
        <dbReference type="Proteomes" id="UP000054544"/>
    </source>
</evidence>
<dbReference type="OrthoDB" id="5042209at2759"/>
<dbReference type="AlphaFoldDB" id="A0A0D9NIR4"/>
<feature type="region of interest" description="Disordered" evidence="1">
    <location>
        <begin position="538"/>
        <end position="557"/>
    </location>
</feature>
<dbReference type="EMBL" id="KE384795">
    <property type="protein sequence ID" value="KJK73593.1"/>
    <property type="molecule type" value="Genomic_DNA"/>
</dbReference>
<dbReference type="STRING" id="1291518.A0A0D9NIR4"/>
<keyword evidence="3" id="KW-1185">Reference proteome</keyword>
<feature type="region of interest" description="Disordered" evidence="1">
    <location>
        <begin position="59"/>
        <end position="78"/>
    </location>
</feature>
<feature type="compositionally biased region" description="Polar residues" evidence="1">
    <location>
        <begin position="1"/>
        <end position="12"/>
    </location>
</feature>
<gene>
    <name evidence="2" type="ORF">H634G_11141</name>
</gene>
<organism evidence="2 3">
    <name type="scientific">Metarhizium anisopliae BRIP 53293</name>
    <dbReference type="NCBI Taxonomy" id="1291518"/>
    <lineage>
        <taxon>Eukaryota</taxon>
        <taxon>Fungi</taxon>
        <taxon>Dikarya</taxon>
        <taxon>Ascomycota</taxon>
        <taxon>Pezizomycotina</taxon>
        <taxon>Sordariomycetes</taxon>
        <taxon>Hypocreomycetidae</taxon>
        <taxon>Hypocreales</taxon>
        <taxon>Clavicipitaceae</taxon>
        <taxon>Metarhizium</taxon>
    </lineage>
</organism>
<reference evidence="3" key="1">
    <citation type="journal article" date="2014" name="BMC Genomics">
        <title>The genome sequence of the biocontrol fungus Metarhizium anisopliae and comparative genomics of Metarhizium species.</title>
        <authorList>
            <person name="Pattemore J.A."/>
            <person name="Hane J.K."/>
            <person name="Williams A.H."/>
            <person name="Wilson B.A."/>
            <person name="Stodart B.J."/>
            <person name="Ash G.J."/>
        </authorList>
    </citation>
    <scope>NUCLEOTIDE SEQUENCE [LARGE SCALE GENOMIC DNA]</scope>
    <source>
        <strain evidence="3">BRIP 53293</strain>
    </source>
</reference>
<feature type="region of interest" description="Disordered" evidence="1">
    <location>
        <begin position="1"/>
        <end position="51"/>
    </location>
</feature>
<dbReference type="Proteomes" id="UP000054544">
    <property type="component" value="Unassembled WGS sequence"/>
</dbReference>
<evidence type="ECO:0000256" key="1">
    <source>
        <dbReference type="SAM" id="MobiDB-lite"/>
    </source>
</evidence>
<sequence>MASTATGSNQHVDPSKSKEGPTPATGIITPDATPAPDDARNAAERTRKAADIENEIKRILKSDSDLSTLGVDESSSPEDRLHALRTLGCMIHHEHSGYGSTTERLTEAKNALEKLCNAAENLGVESPHASAVFHWDGKKDLAAEDSDDDDDQDDKDDSATRMDQDSVPVPPASVSEIYQKATPYVQKLATDPNDKDSHNGISTFNIEIMKATKEYNKLHKNDRAKKVSKTQWEIPLRFFQEHYSLVVTNLNILTANPNNDEARQKVEIEKKLIDDSVLKNHWPGDWALNISLPNQTLPPPVTNGTIQYPWPTMQTDDGLIIGVRERAVGGPQVCIETTTADGRIVRRLESASDFGHAEVQRYMKMPDYKSLSNTGMQFYRKNEADFKKLHWVTMSRIKNKNLATGKKDPPTDCCVEFKEHGLQIITASNVCNILGRKNGRAAIEQVCKEQGIPPPWDREPMHTFYREPKNGRKQSAAERWATVDSPPQGPPATTPPSNGHVSTNGGGFQDPRVDLLNDKIGDLEKKIDLLTATIERLLKDANPEPSLFVPQSSSPSS</sequence>
<evidence type="ECO:0000313" key="2">
    <source>
        <dbReference type="EMBL" id="KJK73593.1"/>
    </source>
</evidence>
<feature type="region of interest" description="Disordered" evidence="1">
    <location>
        <begin position="141"/>
        <end position="176"/>
    </location>
</feature>
<protein>
    <submittedName>
        <fullName evidence="2">Uncharacterized protein</fullName>
    </submittedName>
</protein>
<proteinExistence type="predicted"/>
<accession>A0A0D9NIR4</accession>
<feature type="compositionally biased region" description="Acidic residues" evidence="1">
    <location>
        <begin position="143"/>
        <end position="156"/>
    </location>
</feature>
<name>A0A0D9NIR4_METAN</name>
<feature type="region of interest" description="Disordered" evidence="1">
    <location>
        <begin position="469"/>
        <end position="513"/>
    </location>
</feature>
<feature type="compositionally biased region" description="Low complexity" evidence="1">
    <location>
        <begin position="545"/>
        <end position="557"/>
    </location>
</feature>